<proteinExistence type="predicted"/>
<gene>
    <name evidence="2" type="ORF">J2S05_003520</name>
</gene>
<comment type="caution">
    <text evidence="2">The sequence shown here is derived from an EMBL/GenBank/DDBJ whole genome shotgun (WGS) entry which is preliminary data.</text>
</comment>
<evidence type="ECO:0000313" key="2">
    <source>
        <dbReference type="EMBL" id="MDQ0208708.1"/>
    </source>
</evidence>
<dbReference type="InterPro" id="IPR016040">
    <property type="entry name" value="NAD(P)-bd_dom"/>
</dbReference>
<keyword evidence="3" id="KW-1185">Reference proteome</keyword>
<protein>
    <submittedName>
        <fullName evidence="2">Uncharacterized protein YbjT (DUF2867 family)</fullName>
    </submittedName>
</protein>
<dbReference type="PANTHER" id="PTHR15020">
    <property type="entry name" value="FLAVIN REDUCTASE-RELATED"/>
    <property type="match status" value="1"/>
</dbReference>
<dbReference type="RefSeq" id="WP_306984975.1">
    <property type="nucleotide sequence ID" value="NZ_JAUSUA010000006.1"/>
</dbReference>
<dbReference type="PANTHER" id="PTHR15020:SF50">
    <property type="entry name" value="UPF0659 PROTEIN YMR090W"/>
    <property type="match status" value="1"/>
</dbReference>
<dbReference type="EMBL" id="JAUSUA010000006">
    <property type="protein sequence ID" value="MDQ0208708.1"/>
    <property type="molecule type" value="Genomic_DNA"/>
</dbReference>
<dbReference type="Pfam" id="PF13460">
    <property type="entry name" value="NAD_binding_10"/>
    <property type="match status" value="1"/>
</dbReference>
<name>A0ABT9YM85_9BACI</name>
<evidence type="ECO:0000259" key="1">
    <source>
        <dbReference type="Pfam" id="PF13460"/>
    </source>
</evidence>
<dbReference type="InterPro" id="IPR036291">
    <property type="entry name" value="NAD(P)-bd_dom_sf"/>
</dbReference>
<evidence type="ECO:0000313" key="3">
    <source>
        <dbReference type="Proteomes" id="UP001225034"/>
    </source>
</evidence>
<sequence>MKVLILGAAGQVSRMLTERLLNETDAEVVLYARGAQSRLQVTHDRVIIINGDFKEKTKLVDVMSDVDVVYLNDMQSAQATETIISAMNEAGVKRLIGATVLGIYDEVAGAFGHWNEAMVGSSAPLFKAAAKVVEESDLNYTLLRLTWLYNQEGNEKYALTEKGEPFVGAQVTRQAVARLVMDLLTEQTKSISGSLGVSEPDTNWDKPSFY</sequence>
<dbReference type="SUPFAM" id="SSF51735">
    <property type="entry name" value="NAD(P)-binding Rossmann-fold domains"/>
    <property type="match status" value="1"/>
</dbReference>
<reference evidence="2 3" key="1">
    <citation type="submission" date="2023-07" db="EMBL/GenBank/DDBJ databases">
        <title>Genomic Encyclopedia of Type Strains, Phase IV (KMG-IV): sequencing the most valuable type-strain genomes for metagenomic binning, comparative biology and taxonomic classification.</title>
        <authorList>
            <person name="Goeker M."/>
        </authorList>
    </citation>
    <scope>NUCLEOTIDE SEQUENCE [LARGE SCALE GENOMIC DNA]</scope>
    <source>
        <strain evidence="2 3">DSM 19154</strain>
    </source>
</reference>
<dbReference type="Gene3D" id="3.40.50.720">
    <property type="entry name" value="NAD(P)-binding Rossmann-like Domain"/>
    <property type="match status" value="1"/>
</dbReference>
<dbReference type="Proteomes" id="UP001225034">
    <property type="component" value="Unassembled WGS sequence"/>
</dbReference>
<organism evidence="2 3">
    <name type="scientific">Alkalicoccobacillus murimartini</name>
    <dbReference type="NCBI Taxonomy" id="171685"/>
    <lineage>
        <taxon>Bacteria</taxon>
        <taxon>Bacillati</taxon>
        <taxon>Bacillota</taxon>
        <taxon>Bacilli</taxon>
        <taxon>Bacillales</taxon>
        <taxon>Bacillaceae</taxon>
        <taxon>Alkalicoccobacillus</taxon>
    </lineage>
</organism>
<feature type="domain" description="NAD(P)-binding" evidence="1">
    <location>
        <begin position="7"/>
        <end position="186"/>
    </location>
</feature>
<accession>A0ABT9YM85</accession>